<feature type="region of interest" description="Disordered" evidence="1">
    <location>
        <begin position="1"/>
        <end position="89"/>
    </location>
</feature>
<dbReference type="AlphaFoldDB" id="F8A444"/>
<evidence type="ECO:0000313" key="5">
    <source>
        <dbReference type="Proteomes" id="UP000000485"/>
    </source>
</evidence>
<feature type="compositionally biased region" description="Pro residues" evidence="1">
    <location>
        <begin position="67"/>
        <end position="87"/>
    </location>
</feature>
<dbReference type="Proteomes" id="UP000000485">
    <property type="component" value="Chromosome"/>
</dbReference>
<evidence type="ECO:0000259" key="3">
    <source>
        <dbReference type="Pfam" id="PF13828"/>
    </source>
</evidence>
<feature type="domain" description="DUF4190" evidence="3">
    <location>
        <begin position="118"/>
        <end position="180"/>
    </location>
</feature>
<organism evidence="4 5">
    <name type="scientific">Cellulomonas gilvus (strain ATCC 13127 / NRRL B-14078)</name>
    <name type="common">Cellvibrio gilvus</name>
    <dbReference type="NCBI Taxonomy" id="593907"/>
    <lineage>
        <taxon>Bacteria</taxon>
        <taxon>Bacillati</taxon>
        <taxon>Actinomycetota</taxon>
        <taxon>Actinomycetes</taxon>
        <taxon>Micrococcales</taxon>
        <taxon>Cellulomonadaceae</taxon>
        <taxon>Cellulomonas</taxon>
    </lineage>
</organism>
<dbReference type="eggNOG" id="ENOG5033A46">
    <property type="taxonomic scope" value="Bacteria"/>
</dbReference>
<protein>
    <recommendedName>
        <fullName evidence="3">DUF4190 domain-containing protein</fullName>
    </recommendedName>
</protein>
<evidence type="ECO:0000313" key="4">
    <source>
        <dbReference type="EMBL" id="AEI10807.1"/>
    </source>
</evidence>
<dbReference type="InterPro" id="IPR025241">
    <property type="entry name" value="DUF4190"/>
</dbReference>
<dbReference type="EMBL" id="CP002665">
    <property type="protein sequence ID" value="AEI10807.1"/>
    <property type="molecule type" value="Genomic_DNA"/>
</dbReference>
<gene>
    <name evidence="4" type="ordered locus">Celgi_0284</name>
</gene>
<dbReference type="Pfam" id="PF13828">
    <property type="entry name" value="DUF4190"/>
    <property type="match status" value="1"/>
</dbReference>
<accession>F8A444</accession>
<evidence type="ECO:0000256" key="1">
    <source>
        <dbReference type="SAM" id="MobiDB-lite"/>
    </source>
</evidence>
<dbReference type="KEGG" id="cga:Celgi_0284"/>
<reference evidence="5" key="1">
    <citation type="submission" date="2011-04" db="EMBL/GenBank/DDBJ databases">
        <title>Complete sequence of Cellvibrio gilvus ATCC 13127.</title>
        <authorList>
            <person name="Lucas S."/>
            <person name="Han J."/>
            <person name="Lapidus A."/>
            <person name="Cheng J.-F."/>
            <person name="Goodwin L."/>
            <person name="Pitluck S."/>
            <person name="Peters L."/>
            <person name="Munk A."/>
            <person name="Detter J.C."/>
            <person name="Han C."/>
            <person name="Tapia R."/>
            <person name="Land M."/>
            <person name="Hauser L."/>
            <person name="Kyrpides N."/>
            <person name="Ivanova N."/>
            <person name="Ovchinnikova G."/>
            <person name="Pagani I."/>
            <person name="Mead D."/>
            <person name="Brumm P."/>
            <person name="Woyke T."/>
        </authorList>
    </citation>
    <scope>NUCLEOTIDE SEQUENCE [LARGE SCALE GENOMIC DNA]</scope>
    <source>
        <strain evidence="5">ATCC 13127 / NRRL B-14078</strain>
    </source>
</reference>
<keyword evidence="2" id="KW-0812">Transmembrane</keyword>
<feature type="transmembrane region" description="Helical" evidence="2">
    <location>
        <begin position="119"/>
        <end position="149"/>
    </location>
</feature>
<keyword evidence="2" id="KW-1133">Transmembrane helix</keyword>
<dbReference type="STRING" id="593907.Celgi_0284"/>
<dbReference type="RefSeq" id="WP_013882332.1">
    <property type="nucleotide sequence ID" value="NC_015671.1"/>
</dbReference>
<proteinExistence type="predicted"/>
<feature type="transmembrane region" description="Helical" evidence="2">
    <location>
        <begin position="161"/>
        <end position="188"/>
    </location>
</feature>
<sequence>MSNASGDENPYLPRDGRGDLPAAPSPSGYEAQPSWSAPSYGTPPTGPSLQKQTDAPAPSPYGAQQPYPQPAYPQQPYAAPAPPPPYGAPQYGTPYPAQYSYPPQGYPGYAASPPNDGMAIASFVVSLVGLIATSGLLSPLGLILGIVAQRRIRRSGAGGRGFALAAVVIGAIGTLLLAVFAALIIWAITNDSSTWTYESSWDAAG</sequence>
<keyword evidence="5" id="KW-1185">Reference proteome</keyword>
<dbReference type="HOGENOM" id="CLU_1335551_0_0_11"/>
<keyword evidence="2" id="KW-0472">Membrane</keyword>
<name>F8A444_CELGA</name>
<evidence type="ECO:0000256" key="2">
    <source>
        <dbReference type="SAM" id="Phobius"/>
    </source>
</evidence>